<dbReference type="InterPro" id="IPR045523">
    <property type="entry name" value="GASH"/>
</dbReference>
<dbReference type="STRING" id="115783.SAMN02745119_00849"/>
<reference evidence="3" key="1">
    <citation type="submission" date="2017-02" db="EMBL/GenBank/DDBJ databases">
        <authorList>
            <person name="Varghese N."/>
            <person name="Submissions S."/>
        </authorList>
    </citation>
    <scope>NUCLEOTIDE SEQUENCE [LARGE SCALE GENOMIC DNA]</scope>
    <source>
        <strain evidence="3">ATCC BAA-34</strain>
    </source>
</reference>
<dbReference type="EMBL" id="FUWR01000002">
    <property type="protein sequence ID" value="SJZ51454.1"/>
    <property type="molecule type" value="Genomic_DNA"/>
</dbReference>
<sequence>MSELLKSLNKAGLIEKLDGNDERFAKIESAAKNVAQKLKESPPLMIRAVLAGLDPDIPSDDPAIIMAADALAEVWTSVLSVHTDPPMFIYRAILLDACNQVADGLSAIVLSYTATDTLSLVRLGREEPVVRGMLAEWSKISESVSLIVPNVTEAKRAPATKKIQQLEYEETKVAKVNRDTLLNRVAAASGQNYKGNTVENNNPYWSNQQQHWSWEFTDRMTALLADHLDLVRAEIAKSQNGLIKQLEQHETHQLESAKELLSAQRSWLQDAVKQSEEQRKADHLRLNTLWWCEALYSSSLLCSYRELPPVLAGAVMPFDLLNEVQAPTPASVTYALSEAVAKLPEAEFVNSYKIRELLNTILGKISELPEAWAKSLESPPKEGRLSIRDIIVAVLQGEKDTKKLLQRSNLEPGVSISLPRLAQAIYRQEQAVRLAGAGQ</sequence>
<dbReference type="AlphaFoldDB" id="A0A1T4L9Z0"/>
<keyword evidence="3" id="KW-1185">Reference proteome</keyword>
<proteinExistence type="predicted"/>
<dbReference type="RefSeq" id="WP_078789135.1">
    <property type="nucleotide sequence ID" value="NZ_FUWR01000002.1"/>
</dbReference>
<dbReference type="OrthoDB" id="958025at2"/>
<evidence type="ECO:0000313" key="3">
    <source>
        <dbReference type="Proteomes" id="UP000190102"/>
    </source>
</evidence>
<feature type="domain" description="GTPase-associated system helical" evidence="1">
    <location>
        <begin position="5"/>
        <end position="434"/>
    </location>
</feature>
<dbReference type="Pfam" id="PF19994">
    <property type="entry name" value="GASH"/>
    <property type="match status" value="1"/>
</dbReference>
<organism evidence="2 3">
    <name type="scientific">Trichlorobacter thiogenes</name>
    <dbReference type="NCBI Taxonomy" id="115783"/>
    <lineage>
        <taxon>Bacteria</taxon>
        <taxon>Pseudomonadati</taxon>
        <taxon>Thermodesulfobacteriota</taxon>
        <taxon>Desulfuromonadia</taxon>
        <taxon>Geobacterales</taxon>
        <taxon>Geobacteraceae</taxon>
        <taxon>Trichlorobacter</taxon>
    </lineage>
</organism>
<gene>
    <name evidence="2" type="ORF">SAMN02745119_00849</name>
</gene>
<accession>A0A1T4L9Z0</accession>
<evidence type="ECO:0000313" key="2">
    <source>
        <dbReference type="EMBL" id="SJZ51454.1"/>
    </source>
</evidence>
<name>A0A1T4L9Z0_9BACT</name>
<evidence type="ECO:0000259" key="1">
    <source>
        <dbReference type="Pfam" id="PF19994"/>
    </source>
</evidence>
<protein>
    <recommendedName>
        <fullName evidence="1">GTPase-associated system helical domain-containing protein</fullName>
    </recommendedName>
</protein>
<dbReference type="Proteomes" id="UP000190102">
    <property type="component" value="Unassembled WGS sequence"/>
</dbReference>